<dbReference type="AlphaFoldDB" id="A0A1P8WNT6"/>
<organism evidence="1 2">
    <name type="scientific">Fuerstiella marisgermanici</name>
    <dbReference type="NCBI Taxonomy" id="1891926"/>
    <lineage>
        <taxon>Bacteria</taxon>
        <taxon>Pseudomonadati</taxon>
        <taxon>Planctomycetota</taxon>
        <taxon>Planctomycetia</taxon>
        <taxon>Planctomycetales</taxon>
        <taxon>Planctomycetaceae</taxon>
        <taxon>Fuerstiella</taxon>
    </lineage>
</organism>
<dbReference type="Proteomes" id="UP000187735">
    <property type="component" value="Chromosome"/>
</dbReference>
<sequence length="146" mass="16180">MQHDDWAASIKNIMSSSDTTVDEWEALLKKTEVVARASVGDWHVQQTLALYADFHRDKQQFEAASKLDARIGDDADEQIRYWNAASANALAHAAIDCFNGNDKIQGVALAKRALKHLGHSGEPPFPVFEKLISELRAHLEGQAKKA</sequence>
<evidence type="ECO:0000313" key="1">
    <source>
        <dbReference type="EMBL" id="APZ95698.1"/>
    </source>
</evidence>
<protein>
    <submittedName>
        <fullName evidence="1">Uncharacterized protein</fullName>
    </submittedName>
</protein>
<gene>
    <name evidence="1" type="ORF">Fuma_05357</name>
</gene>
<accession>A0A1P8WNT6</accession>
<dbReference type="EMBL" id="CP017641">
    <property type="protein sequence ID" value="APZ95698.1"/>
    <property type="molecule type" value="Genomic_DNA"/>
</dbReference>
<keyword evidence="2" id="KW-1185">Reference proteome</keyword>
<dbReference type="KEGG" id="fmr:Fuma_05357"/>
<proteinExistence type="predicted"/>
<name>A0A1P8WNT6_9PLAN</name>
<reference evidence="1 2" key="1">
    <citation type="journal article" date="2016" name="Front. Microbiol.">
        <title>Fuerstia marisgermanicae gen. nov., sp. nov., an Unusual Member of the Phylum Planctomycetes from the German Wadden Sea.</title>
        <authorList>
            <person name="Kohn T."/>
            <person name="Heuer A."/>
            <person name="Jogler M."/>
            <person name="Vollmers J."/>
            <person name="Boedeker C."/>
            <person name="Bunk B."/>
            <person name="Rast P."/>
            <person name="Borchert D."/>
            <person name="Glockner I."/>
            <person name="Freese H.M."/>
            <person name="Klenk H.P."/>
            <person name="Overmann J."/>
            <person name="Kaster A.K."/>
            <person name="Rohde M."/>
            <person name="Wiegand S."/>
            <person name="Jogler C."/>
        </authorList>
    </citation>
    <scope>NUCLEOTIDE SEQUENCE [LARGE SCALE GENOMIC DNA]</scope>
    <source>
        <strain evidence="1 2">NH11</strain>
    </source>
</reference>
<evidence type="ECO:0000313" key="2">
    <source>
        <dbReference type="Proteomes" id="UP000187735"/>
    </source>
</evidence>